<organism evidence="7">
    <name type="scientific">Odontella aurita</name>
    <dbReference type="NCBI Taxonomy" id="265563"/>
    <lineage>
        <taxon>Eukaryota</taxon>
        <taxon>Sar</taxon>
        <taxon>Stramenopiles</taxon>
        <taxon>Ochrophyta</taxon>
        <taxon>Bacillariophyta</taxon>
        <taxon>Mediophyceae</taxon>
        <taxon>Biddulphiophycidae</taxon>
        <taxon>Eupodiscales</taxon>
        <taxon>Odontellaceae</taxon>
        <taxon>Odontella</taxon>
    </lineage>
</organism>
<evidence type="ECO:0000256" key="3">
    <source>
        <dbReference type="ARBA" id="ARBA00022692"/>
    </source>
</evidence>
<evidence type="ECO:0008006" key="8">
    <source>
        <dbReference type="Google" id="ProtNLM"/>
    </source>
</evidence>
<evidence type="ECO:0000256" key="5">
    <source>
        <dbReference type="ARBA" id="ARBA00022989"/>
    </source>
</evidence>
<dbReference type="GO" id="GO:0016263">
    <property type="term" value="F:glycoprotein-N-acetylgalactosamine 3-beta-galactosyltransferase activity"/>
    <property type="evidence" value="ECO:0007669"/>
    <property type="project" value="TreeGrafter"/>
</dbReference>
<comment type="similarity">
    <text evidence="2">Belongs to the glycosyltransferase 31 family. Beta3-Gal-T subfamily.</text>
</comment>
<name>A0A7S4M799_9STRA</name>
<evidence type="ECO:0000256" key="2">
    <source>
        <dbReference type="ARBA" id="ARBA00006462"/>
    </source>
</evidence>
<proteinExistence type="inferred from homology"/>
<gene>
    <name evidence="7" type="ORF">OAUR00152_LOCUS2357</name>
</gene>
<comment type="subcellular location">
    <subcellularLocation>
        <location evidence="1">Membrane</location>
        <topology evidence="1">Single-pass type II membrane protein</topology>
    </subcellularLocation>
</comment>
<dbReference type="EMBL" id="HBKQ01003425">
    <property type="protein sequence ID" value="CAE2205190.1"/>
    <property type="molecule type" value="Transcribed_RNA"/>
</dbReference>
<dbReference type="PANTHER" id="PTHR23033">
    <property type="entry name" value="BETA1,3-GALACTOSYLTRANSFERASE"/>
    <property type="match status" value="1"/>
</dbReference>
<evidence type="ECO:0000256" key="4">
    <source>
        <dbReference type="ARBA" id="ARBA00022968"/>
    </source>
</evidence>
<dbReference type="PANTHER" id="PTHR23033:SF14">
    <property type="entry name" value="GLYCOPROTEIN-N-ACETYLGALACTOSAMINE 3-BETA-GALACTOSYLTRANSFERASE 1-RELATED"/>
    <property type="match status" value="1"/>
</dbReference>
<evidence type="ECO:0000313" key="7">
    <source>
        <dbReference type="EMBL" id="CAE2205190.1"/>
    </source>
</evidence>
<accession>A0A7S4M799</accession>
<keyword evidence="4" id="KW-0735">Signal-anchor</keyword>
<sequence length="209" mass="23668">MWAYAYDHYIDEYDYFYICGDDMYVVVDNLRAYLDGPDVRSLLDGYLDPLTMAYDAAKARGWLTNATGRPRPLVLGLPLFLGNRPFPSRGSGYVLNRAALQLLGEVGLPSFRAHDVTSQEDVCIGDFFASQGIHCAMFLDKTGARKFGAWMERYWQRRFKIPIKYGLDAVAEQRISMHLKGSRGGKSALPYVIRHYDAVLWGLCNSTTL</sequence>
<dbReference type="InterPro" id="IPR026050">
    <property type="entry name" value="C1GALT1/C1GALT1_chp1"/>
</dbReference>
<keyword evidence="3" id="KW-0812">Transmembrane</keyword>
<dbReference type="AlphaFoldDB" id="A0A7S4M799"/>
<keyword evidence="5" id="KW-1133">Transmembrane helix</keyword>
<dbReference type="Gene3D" id="3.90.550.50">
    <property type="match status" value="1"/>
</dbReference>
<dbReference type="GO" id="GO:0016020">
    <property type="term" value="C:membrane"/>
    <property type="evidence" value="ECO:0007669"/>
    <property type="project" value="UniProtKB-SubCell"/>
</dbReference>
<evidence type="ECO:0000256" key="1">
    <source>
        <dbReference type="ARBA" id="ARBA00004606"/>
    </source>
</evidence>
<protein>
    <recommendedName>
        <fullName evidence="8">Hexosyltransferase</fullName>
    </recommendedName>
</protein>
<reference evidence="7" key="1">
    <citation type="submission" date="2021-01" db="EMBL/GenBank/DDBJ databases">
        <authorList>
            <person name="Corre E."/>
            <person name="Pelletier E."/>
            <person name="Niang G."/>
            <person name="Scheremetjew M."/>
            <person name="Finn R."/>
            <person name="Kale V."/>
            <person name="Holt S."/>
            <person name="Cochrane G."/>
            <person name="Meng A."/>
            <person name="Brown T."/>
            <person name="Cohen L."/>
        </authorList>
    </citation>
    <scope>NUCLEOTIDE SEQUENCE</scope>
    <source>
        <strain evidence="7">Isolate 1302-5</strain>
    </source>
</reference>
<keyword evidence="6" id="KW-0472">Membrane</keyword>
<evidence type="ECO:0000256" key="6">
    <source>
        <dbReference type="ARBA" id="ARBA00023136"/>
    </source>
</evidence>